<organism evidence="1 2">
    <name type="scientific">Larinioides sclopetarius</name>
    <dbReference type="NCBI Taxonomy" id="280406"/>
    <lineage>
        <taxon>Eukaryota</taxon>
        <taxon>Metazoa</taxon>
        <taxon>Ecdysozoa</taxon>
        <taxon>Arthropoda</taxon>
        <taxon>Chelicerata</taxon>
        <taxon>Arachnida</taxon>
        <taxon>Araneae</taxon>
        <taxon>Araneomorphae</taxon>
        <taxon>Entelegynae</taxon>
        <taxon>Araneoidea</taxon>
        <taxon>Araneidae</taxon>
        <taxon>Larinioides</taxon>
    </lineage>
</organism>
<dbReference type="EMBL" id="CAXIEN010000031">
    <property type="protein sequence ID" value="CAL1267996.1"/>
    <property type="molecule type" value="Genomic_DNA"/>
</dbReference>
<sequence length="90" mass="10455">MMEDYIWRLIREVASIFRRETIPLEFIPFLHNSSCPEMKVLCCCRRPNGHPIFSLDSLRKWLTKISCEVLDSFLSGSADKFLPSCILSCI</sequence>
<accession>A0AAV1ZA63</accession>
<protein>
    <submittedName>
        <fullName evidence="1">Uncharacterized protein</fullName>
    </submittedName>
</protein>
<evidence type="ECO:0000313" key="2">
    <source>
        <dbReference type="Proteomes" id="UP001497382"/>
    </source>
</evidence>
<gene>
    <name evidence="1" type="ORF">LARSCL_LOCUS3938</name>
</gene>
<evidence type="ECO:0000313" key="1">
    <source>
        <dbReference type="EMBL" id="CAL1267996.1"/>
    </source>
</evidence>
<reference evidence="1 2" key="1">
    <citation type="submission" date="2024-04" db="EMBL/GenBank/DDBJ databases">
        <authorList>
            <person name="Rising A."/>
            <person name="Reimegard J."/>
            <person name="Sonavane S."/>
            <person name="Akerstrom W."/>
            <person name="Nylinder S."/>
            <person name="Hedman E."/>
            <person name="Kallberg Y."/>
        </authorList>
    </citation>
    <scope>NUCLEOTIDE SEQUENCE [LARGE SCALE GENOMIC DNA]</scope>
</reference>
<proteinExistence type="predicted"/>
<name>A0AAV1ZA63_9ARAC</name>
<comment type="caution">
    <text evidence="1">The sequence shown here is derived from an EMBL/GenBank/DDBJ whole genome shotgun (WGS) entry which is preliminary data.</text>
</comment>
<keyword evidence="2" id="KW-1185">Reference proteome</keyword>
<dbReference type="AlphaFoldDB" id="A0AAV1ZA63"/>
<dbReference type="Proteomes" id="UP001497382">
    <property type="component" value="Unassembled WGS sequence"/>
</dbReference>